<protein>
    <recommendedName>
        <fullName evidence="2">CRISPR system Cms protein Csm4</fullName>
    </recommendedName>
</protein>
<dbReference type="InterPro" id="IPR040932">
    <property type="entry name" value="Csm4_C"/>
</dbReference>
<dbReference type="GO" id="GO:0003723">
    <property type="term" value="F:RNA binding"/>
    <property type="evidence" value="ECO:0007669"/>
    <property type="project" value="UniProtKB-KW"/>
</dbReference>
<dbReference type="GO" id="GO:0051607">
    <property type="term" value="P:defense response to virus"/>
    <property type="evidence" value="ECO:0007669"/>
    <property type="project" value="UniProtKB-KW"/>
</dbReference>
<reference evidence="6" key="1">
    <citation type="journal article" date="2021" name="Microb. Physiol.">
        <title>Proteogenomic Insights into the Physiology of Marine, Sulfate-Reducing, Filamentous Desulfonema limicola and Desulfonema magnum.</title>
        <authorList>
            <person name="Schnaars V."/>
            <person name="Wohlbrand L."/>
            <person name="Scheve S."/>
            <person name="Hinrichs C."/>
            <person name="Reinhardt R."/>
            <person name="Rabus R."/>
        </authorList>
    </citation>
    <scope>NUCLEOTIDE SEQUENCE</scope>
    <source>
        <strain evidence="6">4be13</strain>
    </source>
</reference>
<dbReference type="EMBL" id="CP061800">
    <property type="protein sequence ID" value="QTA91972.1"/>
    <property type="molecule type" value="Genomic_DNA"/>
</dbReference>
<sequence length="332" mass="37499">MGAGMRLVRLRFKTGLHLGADRGGIGREKVQEIVHSDTLFSMLVNSYADIVSGNAEKIASLIDSIETLSSGFLFCEYRRKQFEYYLPRPLTDPVNFSGKHGKENKLRWHKELKRCLYIDRDNFSKWIRGEKISLVKFKNQGYQELFTINIRPQHARDRLTNASNIYHAGEMFFDKTAGIYFLIDGVEQGILKKILDNAAMKGLGGRRSLGYGVFDFEIEPPDDKWKPLFEGSGDNFIIVSLYYPMNLNALSPMAYSLVLRKGWTFSSVALGQFKRETCRMFGEGSIFANKPAGGLVNVAPKAIFSAHPVYRFGKALAFPCTVQETEDDAVLS</sequence>
<dbReference type="Pfam" id="PF17953">
    <property type="entry name" value="Csm4_C"/>
    <property type="match status" value="1"/>
</dbReference>
<dbReference type="KEGG" id="dmm:dnm_080450"/>
<dbReference type="NCBIfam" id="TIGR01903">
    <property type="entry name" value="cas5_csm4"/>
    <property type="match status" value="1"/>
</dbReference>
<evidence type="ECO:0000259" key="5">
    <source>
        <dbReference type="Pfam" id="PF17953"/>
    </source>
</evidence>
<evidence type="ECO:0000313" key="6">
    <source>
        <dbReference type="EMBL" id="QTA91972.1"/>
    </source>
</evidence>
<evidence type="ECO:0000313" key="7">
    <source>
        <dbReference type="Proteomes" id="UP000663722"/>
    </source>
</evidence>
<proteinExistence type="inferred from homology"/>
<evidence type="ECO:0000256" key="2">
    <source>
        <dbReference type="ARBA" id="ARBA00016109"/>
    </source>
</evidence>
<name>A0A975BV84_9BACT</name>
<comment type="similarity">
    <text evidence="1">Belongs to the CRISPR-associated Csm4 family.</text>
</comment>
<evidence type="ECO:0000256" key="1">
    <source>
        <dbReference type="ARBA" id="ARBA00005772"/>
    </source>
</evidence>
<keyword evidence="4" id="KW-0051">Antiviral defense</keyword>
<evidence type="ECO:0000256" key="4">
    <source>
        <dbReference type="ARBA" id="ARBA00023118"/>
    </source>
</evidence>
<dbReference type="Proteomes" id="UP000663722">
    <property type="component" value="Chromosome"/>
</dbReference>
<keyword evidence="3" id="KW-0694">RNA-binding</keyword>
<evidence type="ECO:0000256" key="3">
    <source>
        <dbReference type="ARBA" id="ARBA00022884"/>
    </source>
</evidence>
<organism evidence="6 7">
    <name type="scientific">Desulfonema magnum</name>
    <dbReference type="NCBI Taxonomy" id="45655"/>
    <lineage>
        <taxon>Bacteria</taxon>
        <taxon>Pseudomonadati</taxon>
        <taxon>Thermodesulfobacteriota</taxon>
        <taxon>Desulfobacteria</taxon>
        <taxon>Desulfobacterales</taxon>
        <taxon>Desulfococcaceae</taxon>
        <taxon>Desulfonema</taxon>
    </lineage>
</organism>
<dbReference type="AlphaFoldDB" id="A0A975BV84"/>
<gene>
    <name evidence="6" type="primary">csm4-1</name>
    <name evidence="6" type="ORF">dnm_080450</name>
</gene>
<accession>A0A975BV84</accession>
<feature type="domain" description="Csm4 C-terminal" evidence="5">
    <location>
        <begin position="233"/>
        <end position="319"/>
    </location>
</feature>
<keyword evidence="7" id="KW-1185">Reference proteome</keyword>
<dbReference type="InterPro" id="IPR005510">
    <property type="entry name" value="Csm4"/>
</dbReference>